<dbReference type="Gene3D" id="3.30.160.60">
    <property type="entry name" value="Classic Zinc Finger"/>
    <property type="match status" value="1"/>
</dbReference>
<feature type="region of interest" description="Disordered" evidence="3">
    <location>
        <begin position="381"/>
        <end position="483"/>
    </location>
</feature>
<dbReference type="SMART" id="SM00355">
    <property type="entry name" value="ZnF_C2H2"/>
    <property type="match status" value="2"/>
</dbReference>
<evidence type="ECO:0000259" key="4">
    <source>
        <dbReference type="PROSITE" id="PS50157"/>
    </source>
</evidence>
<feature type="compositionally biased region" description="Basic and acidic residues" evidence="3">
    <location>
        <begin position="422"/>
        <end position="447"/>
    </location>
</feature>
<organism evidence="5 6">
    <name type="scientific">Oedothorax gibbosus</name>
    <dbReference type="NCBI Taxonomy" id="931172"/>
    <lineage>
        <taxon>Eukaryota</taxon>
        <taxon>Metazoa</taxon>
        <taxon>Ecdysozoa</taxon>
        <taxon>Arthropoda</taxon>
        <taxon>Chelicerata</taxon>
        <taxon>Arachnida</taxon>
        <taxon>Araneae</taxon>
        <taxon>Araneomorphae</taxon>
        <taxon>Entelegynae</taxon>
        <taxon>Araneoidea</taxon>
        <taxon>Linyphiidae</taxon>
        <taxon>Erigoninae</taxon>
        <taxon>Oedothorax</taxon>
    </lineage>
</organism>
<feature type="domain" description="C2H2-type" evidence="4">
    <location>
        <begin position="8"/>
        <end position="36"/>
    </location>
</feature>
<dbReference type="EMBL" id="JAFNEN010000449">
    <property type="protein sequence ID" value="KAG8182776.1"/>
    <property type="molecule type" value="Genomic_DNA"/>
</dbReference>
<keyword evidence="1" id="KW-0862">Zinc</keyword>
<keyword evidence="1" id="KW-0863">Zinc-finger</keyword>
<dbReference type="Proteomes" id="UP000827092">
    <property type="component" value="Unassembled WGS sequence"/>
</dbReference>
<dbReference type="GO" id="GO:0008270">
    <property type="term" value="F:zinc ion binding"/>
    <property type="evidence" value="ECO:0007669"/>
    <property type="project" value="UniProtKB-KW"/>
</dbReference>
<proteinExistence type="predicted"/>
<protein>
    <recommendedName>
        <fullName evidence="4">C2H2-type domain-containing protein</fullName>
    </recommendedName>
</protein>
<keyword evidence="6" id="KW-1185">Reference proteome</keyword>
<comment type="caution">
    <text evidence="5">The sequence shown here is derived from an EMBL/GenBank/DDBJ whole genome shotgun (WGS) entry which is preliminary data.</text>
</comment>
<dbReference type="PROSITE" id="PS00028">
    <property type="entry name" value="ZINC_FINGER_C2H2_1"/>
    <property type="match status" value="2"/>
</dbReference>
<dbReference type="PROSITE" id="PS50157">
    <property type="entry name" value="ZINC_FINGER_C2H2_2"/>
    <property type="match status" value="1"/>
</dbReference>
<accession>A0AAV6UHL8</accession>
<gene>
    <name evidence="5" type="ORF">JTE90_023410</name>
</gene>
<dbReference type="InterPro" id="IPR013087">
    <property type="entry name" value="Znf_C2H2_type"/>
</dbReference>
<keyword evidence="2" id="KW-0175">Coiled coil</keyword>
<feature type="compositionally biased region" description="Polar residues" evidence="3">
    <location>
        <begin position="307"/>
        <end position="321"/>
    </location>
</feature>
<name>A0AAV6UHL8_9ARAC</name>
<sequence length="1309" mass="143458">MELQTNSYICRYCKGSFDHVENLQKHVEQIHTPRPTKDKFKLCPLCGLRCAKYETYRDHLKHIHRLSEEGKVFLLKCFNDFHVWKNELEKRMYCKYIQQGQPKVTQFSKDKIYVYRCDSSTKEKKSSWAAKDTCPSTISAIENVTNHTVKVEHWNTHVGHAIPIEGEELDAAIGSLQTTEIIIDEQSYQSSDHDSQSGLCFLAENNDGSYSETFVKETNKKQPPSLFKNNGNSSMPRKFSFKKDPNKKSVSFSGSLASVACMKATVKKDSTPSGGKVTINTKSSPAMSSVVDSAYSKFVSDAKNIKSSTPVKTNSNNQRSGNAAAKQLASSKPSETLKSNLKHLVKDEKLNGQFILLNSLQGPNGQQSFILCPVDGTLPSGVQPKNSDSKATPCKKGNPPHTGKSSVSAGKKTSAANVQDLKSTEPKKADVSTKSDSAEKSDNEVVKDAVPPEISVEGNQGKEKSSITEEVTETPVNTSENVPYSNSTKNISIPLVSILKNKSDSTDETNVSLDTAKKPKQVKKRAPRKPKLPVGDKALPVTSSSTTTPNAIGTILRNNVTGQQIMVPMNLVPGLTNINSPMNNPDSIPMPVAGNVLCNSLTPGMSYIQINNTLIPISTPGGPNLNSNLIITTPVSSSNPQTSQSVLSFSALTQPSTAKTLVVNTPTTSVAGSVPGNALNKVPNSNLSVFVIPQTGGKSATSMPMIPISGVQAQNIGKPITSGQMSKPTQIISNSPRLQNNGNIRPPLIQTNAQFVPPRLLAVAQLCQRLNTPGSPGLTPIRGLGPVAPNPSQVKTVKLPVPSSTTCPLAKATSDSSSVNSVVANSGSISSTTAISIPSNPIPHPQKPGSFIFESSGDFFVLEPIEDSKQLKSVLPVEQSKDLKSGAPKSPKVQSKVKANVIARDTVRSPLKFSPKNPVPDSPKEDTKIEVKLPKPRNYSRFYDGKKVSTLAQKRMFKEEDSDILQKVKYYNLEMKYLTSQAECKRLKLELAKSNMKKKESVETEPIILNGASLKENVPDELIINQLTKHILNKIEEDEAITTIRNEEVFQVDLNDNKPPEIEANEEPMDYEDINNEIQVDQPKEVTNIVVEESLGVINKESEDINEIHGNSDMPIDDTEFHNALIDNDNIPEQSMDSSQAGNQSMLKEIPASSINISGTLDDVAQNRELVNECLDSFEKQPEITSISETGKTLIDQNLTMDDKSGDLISEQVTETKDIETRALKDVQYFVEEKPSEKPETDDIPFEDQSAQQTLKDLEIKYGEEDLDVYTMIRTSVLRSLYADMQDLCEQNKKLFEELQSLKKQRRDL</sequence>
<feature type="coiled-coil region" evidence="2">
    <location>
        <begin position="1278"/>
        <end position="1305"/>
    </location>
</feature>
<evidence type="ECO:0000313" key="5">
    <source>
        <dbReference type="EMBL" id="KAG8182776.1"/>
    </source>
</evidence>
<keyword evidence="1" id="KW-0479">Metal-binding</keyword>
<feature type="region of interest" description="Disordered" evidence="3">
    <location>
        <begin position="503"/>
        <end position="547"/>
    </location>
</feature>
<evidence type="ECO:0000313" key="6">
    <source>
        <dbReference type="Proteomes" id="UP000827092"/>
    </source>
</evidence>
<reference evidence="5 6" key="1">
    <citation type="journal article" date="2022" name="Nat. Ecol. Evol.">
        <title>A masculinizing supergene underlies an exaggerated male reproductive morph in a spider.</title>
        <authorList>
            <person name="Hendrickx F."/>
            <person name="De Corte Z."/>
            <person name="Sonet G."/>
            <person name="Van Belleghem S.M."/>
            <person name="Kostlbacher S."/>
            <person name="Vangestel C."/>
        </authorList>
    </citation>
    <scope>NUCLEOTIDE SEQUENCE [LARGE SCALE GENOMIC DNA]</scope>
    <source>
        <strain evidence="5">W744_W776</strain>
    </source>
</reference>
<feature type="region of interest" description="Disordered" evidence="3">
    <location>
        <begin position="307"/>
        <end position="336"/>
    </location>
</feature>
<evidence type="ECO:0000256" key="1">
    <source>
        <dbReference type="PROSITE-ProRule" id="PRU00042"/>
    </source>
</evidence>
<feature type="compositionally biased region" description="Polar residues" evidence="3">
    <location>
        <begin position="474"/>
        <end position="483"/>
    </location>
</feature>
<feature type="region of interest" description="Disordered" evidence="3">
    <location>
        <begin position="217"/>
        <end position="249"/>
    </location>
</feature>
<evidence type="ECO:0000256" key="3">
    <source>
        <dbReference type="SAM" id="MobiDB-lite"/>
    </source>
</evidence>
<feature type="compositionally biased region" description="Basic residues" evidence="3">
    <location>
        <begin position="518"/>
        <end position="531"/>
    </location>
</feature>
<evidence type="ECO:0000256" key="2">
    <source>
        <dbReference type="SAM" id="Coils"/>
    </source>
</evidence>